<evidence type="ECO:0000256" key="3">
    <source>
        <dbReference type="ARBA" id="ARBA00023136"/>
    </source>
</evidence>
<evidence type="ECO:0000256" key="1">
    <source>
        <dbReference type="ARBA" id="ARBA00004370"/>
    </source>
</evidence>
<dbReference type="GO" id="GO:0015627">
    <property type="term" value="C:type II protein secretion system complex"/>
    <property type="evidence" value="ECO:0007669"/>
    <property type="project" value="TreeGrafter"/>
</dbReference>
<comment type="subcellular location">
    <subcellularLocation>
        <location evidence="1">Membrane</location>
    </subcellularLocation>
</comment>
<name>A0A517MBT9_9BACT</name>
<evidence type="ECO:0000259" key="6">
    <source>
        <dbReference type="Pfam" id="PF03958"/>
    </source>
</evidence>
<organism evidence="7 8">
    <name type="scientific">Roseimaritima multifibrata</name>
    <dbReference type="NCBI Taxonomy" id="1930274"/>
    <lineage>
        <taxon>Bacteria</taxon>
        <taxon>Pseudomonadati</taxon>
        <taxon>Planctomycetota</taxon>
        <taxon>Planctomycetia</taxon>
        <taxon>Pirellulales</taxon>
        <taxon>Pirellulaceae</taxon>
        <taxon>Roseimaritima</taxon>
    </lineage>
</organism>
<feature type="region of interest" description="Disordered" evidence="4">
    <location>
        <begin position="736"/>
        <end position="772"/>
    </location>
</feature>
<dbReference type="PANTHER" id="PTHR30332">
    <property type="entry name" value="PROBABLE GENERAL SECRETION PATHWAY PROTEIN D"/>
    <property type="match status" value="1"/>
</dbReference>
<feature type="region of interest" description="Disordered" evidence="4">
    <location>
        <begin position="844"/>
        <end position="863"/>
    </location>
</feature>
<dbReference type="InterPro" id="IPR038591">
    <property type="entry name" value="NolW-like_sf"/>
</dbReference>
<feature type="domain" description="NolW-like" evidence="6">
    <location>
        <begin position="599"/>
        <end position="696"/>
    </location>
</feature>
<dbReference type="EMBL" id="CP036262">
    <property type="protein sequence ID" value="QDS92321.1"/>
    <property type="molecule type" value="Genomic_DNA"/>
</dbReference>
<keyword evidence="8" id="KW-1185">Reference proteome</keyword>
<feature type="chain" id="PRO_5021867352" evidence="5">
    <location>
        <begin position="33"/>
        <end position="863"/>
    </location>
</feature>
<dbReference type="InterPro" id="IPR005644">
    <property type="entry name" value="NolW-like"/>
</dbReference>
<keyword evidence="3" id="KW-0472">Membrane</keyword>
<dbReference type="GO" id="GO:0009306">
    <property type="term" value="P:protein secretion"/>
    <property type="evidence" value="ECO:0007669"/>
    <property type="project" value="TreeGrafter"/>
</dbReference>
<dbReference type="KEGG" id="rml:FF011L_10630"/>
<protein>
    <submittedName>
        <fullName evidence="7">Bacterial type II/III secretion system short domain protein</fullName>
    </submittedName>
</protein>
<feature type="region of interest" description="Disordered" evidence="4">
    <location>
        <begin position="35"/>
        <end position="59"/>
    </location>
</feature>
<reference evidence="7 8" key="1">
    <citation type="submission" date="2019-02" db="EMBL/GenBank/DDBJ databases">
        <title>Deep-cultivation of Planctomycetes and their phenomic and genomic characterization uncovers novel biology.</title>
        <authorList>
            <person name="Wiegand S."/>
            <person name="Jogler M."/>
            <person name="Boedeker C."/>
            <person name="Pinto D."/>
            <person name="Vollmers J."/>
            <person name="Rivas-Marin E."/>
            <person name="Kohn T."/>
            <person name="Peeters S.H."/>
            <person name="Heuer A."/>
            <person name="Rast P."/>
            <person name="Oberbeckmann S."/>
            <person name="Bunk B."/>
            <person name="Jeske O."/>
            <person name="Meyerdierks A."/>
            <person name="Storesund J.E."/>
            <person name="Kallscheuer N."/>
            <person name="Luecker S."/>
            <person name="Lage O.M."/>
            <person name="Pohl T."/>
            <person name="Merkel B.J."/>
            <person name="Hornburger P."/>
            <person name="Mueller R.-W."/>
            <person name="Bruemmer F."/>
            <person name="Labrenz M."/>
            <person name="Spormann A.M."/>
            <person name="Op den Camp H."/>
            <person name="Overmann J."/>
            <person name="Amann R."/>
            <person name="Jetten M.S.M."/>
            <person name="Mascher T."/>
            <person name="Medema M.H."/>
            <person name="Devos D.P."/>
            <person name="Kaster A.-K."/>
            <person name="Ovreas L."/>
            <person name="Rohde M."/>
            <person name="Galperin M.Y."/>
            <person name="Jogler C."/>
        </authorList>
    </citation>
    <scope>NUCLEOTIDE SEQUENCE [LARGE SCALE GENOMIC DNA]</scope>
    <source>
        <strain evidence="7 8">FF011L</strain>
    </source>
</reference>
<feature type="compositionally biased region" description="Low complexity" evidence="4">
    <location>
        <begin position="745"/>
        <end position="764"/>
    </location>
</feature>
<gene>
    <name evidence="7" type="ORF">FF011L_10630</name>
</gene>
<dbReference type="Proteomes" id="UP000320672">
    <property type="component" value="Chromosome"/>
</dbReference>
<dbReference type="GO" id="GO:0016020">
    <property type="term" value="C:membrane"/>
    <property type="evidence" value="ECO:0007669"/>
    <property type="project" value="UniProtKB-SubCell"/>
</dbReference>
<proteinExistence type="predicted"/>
<evidence type="ECO:0000313" key="7">
    <source>
        <dbReference type="EMBL" id="QDS92321.1"/>
    </source>
</evidence>
<keyword evidence="2 5" id="KW-0732">Signal</keyword>
<feature type="compositionally biased region" description="Low complexity" evidence="4">
    <location>
        <begin position="35"/>
        <end position="52"/>
    </location>
</feature>
<feature type="signal peptide" evidence="5">
    <location>
        <begin position="1"/>
        <end position="32"/>
    </location>
</feature>
<evidence type="ECO:0000256" key="5">
    <source>
        <dbReference type="SAM" id="SignalP"/>
    </source>
</evidence>
<dbReference type="InterPro" id="IPR050810">
    <property type="entry name" value="Bact_Secretion_Sys_Channel"/>
</dbReference>
<evidence type="ECO:0000256" key="2">
    <source>
        <dbReference type="ARBA" id="ARBA00022729"/>
    </source>
</evidence>
<evidence type="ECO:0000256" key="4">
    <source>
        <dbReference type="SAM" id="MobiDB-lite"/>
    </source>
</evidence>
<dbReference type="PANTHER" id="PTHR30332:SF24">
    <property type="entry name" value="SECRETIN GSPD-RELATED"/>
    <property type="match status" value="1"/>
</dbReference>
<dbReference type="Gene3D" id="3.30.1370.120">
    <property type="match status" value="4"/>
</dbReference>
<sequence precursor="true">MTPMNRSQSARFGLALTSWAILTALSISPAVAQVPENTTPENTTPEVATPEVADSEVPAPEVAESTDGELRFAFNATPWREVIQWVAEEAGLALHVNELPTGSFTYSDPNAFSPGGAIDRLNLFLLPEGFALVRSGDLLSLIHLTDSRSMQQLDALAETVSREQLPELDRRTVAKCLFSLGELDSESVVQELSGLQLMSPPKVFSQTNQLMITDTVQKLQSVEAILAAFKPAPMEAAVVKDFALQHVNAEDILVVARPHLGLATGEMIGIDVSVSTDLQGKNLFVTGVEDKVMLVERLVKAIDQPEQNVGVRDETAFLKSYPVDGGNVEIVYDVLQTMLAGESVRLSMDRDADSVVALATPAVQDQIAATVTQLQASQAEFEVIPLKNVDPYLAISLLKQMLDLPDPLDDPDDSDKDVPKIDADPANRRLFVRAKASQLQQIKQIVTGLDSSATTGSESDEHLRVLALSNRQAEQTLQTVAQFWRAKNPIILFETTGASEAEATERVIADATDEAQESSAVADNLSVSAAKPPWTASTEPAVPRLLNPTNDTSMAPVHCQVTPRGLLLQSEDTNALNRIEELVLTISGPMETEASPPIVFYLKYTKAADAIRMLAELLDGGESAKETETSSLVNGYVSSGFDSYLGSIVTSREGTVTMMAGSITVVADPRLNRLIAQGTTPDIELIQSYLQVIDKDNSLTSIETYGRSHVIELANTSATEVAKVIREAFPGRLRDAGQGAGANSGGANPQDAKATAAAAAAAKKQNGNKTPAAAKATDRDLEPMMTLAVHQPSNSLIVTAPEALYEEVKALVERVDTRGEQSIQVVTPVNVLAVEAALQELLTGEAPSDRRRSNQRSSDNNRR</sequence>
<feature type="domain" description="NolW-like" evidence="6">
    <location>
        <begin position="382"/>
        <end position="451"/>
    </location>
</feature>
<dbReference type="Pfam" id="PF03958">
    <property type="entry name" value="Secretin_N"/>
    <property type="match status" value="3"/>
</dbReference>
<dbReference type="AlphaFoldDB" id="A0A517MBT9"/>
<evidence type="ECO:0000313" key="8">
    <source>
        <dbReference type="Proteomes" id="UP000320672"/>
    </source>
</evidence>
<dbReference type="OrthoDB" id="221929at2"/>
<feature type="domain" description="NolW-like" evidence="6">
    <location>
        <begin position="709"/>
        <end position="821"/>
    </location>
</feature>
<accession>A0A517MBT9</accession>